<proteinExistence type="predicted"/>
<comment type="caution">
    <text evidence="1">The sequence shown here is derived from an EMBL/GenBank/DDBJ whole genome shotgun (WGS) entry which is preliminary data.</text>
</comment>
<protein>
    <submittedName>
        <fullName evidence="1">Uncharacterized protein</fullName>
    </submittedName>
</protein>
<gene>
    <name evidence="1" type="ORF">PPENT_87.1.T0100343</name>
</gene>
<dbReference type="AlphaFoldDB" id="A0A8S1SPX2"/>
<evidence type="ECO:0000313" key="2">
    <source>
        <dbReference type="Proteomes" id="UP000689195"/>
    </source>
</evidence>
<sequence>MQIEYFHILHYIEIFNEIIYQLRQIIGQVILDQHLSYHNRNLPSQFLEDQIQGS</sequence>
<dbReference type="EMBL" id="CAJJDO010000010">
    <property type="protein sequence ID" value="CAD8141858.1"/>
    <property type="molecule type" value="Genomic_DNA"/>
</dbReference>
<evidence type="ECO:0000313" key="1">
    <source>
        <dbReference type="EMBL" id="CAD8141858.1"/>
    </source>
</evidence>
<keyword evidence="2" id="KW-1185">Reference proteome</keyword>
<accession>A0A8S1SPX2</accession>
<dbReference type="Proteomes" id="UP000689195">
    <property type="component" value="Unassembled WGS sequence"/>
</dbReference>
<name>A0A8S1SPX2_9CILI</name>
<organism evidence="1 2">
    <name type="scientific">Paramecium pentaurelia</name>
    <dbReference type="NCBI Taxonomy" id="43138"/>
    <lineage>
        <taxon>Eukaryota</taxon>
        <taxon>Sar</taxon>
        <taxon>Alveolata</taxon>
        <taxon>Ciliophora</taxon>
        <taxon>Intramacronucleata</taxon>
        <taxon>Oligohymenophorea</taxon>
        <taxon>Peniculida</taxon>
        <taxon>Parameciidae</taxon>
        <taxon>Paramecium</taxon>
    </lineage>
</organism>
<reference evidence="1" key="1">
    <citation type="submission" date="2021-01" db="EMBL/GenBank/DDBJ databases">
        <authorList>
            <consortium name="Genoscope - CEA"/>
            <person name="William W."/>
        </authorList>
    </citation>
    <scope>NUCLEOTIDE SEQUENCE</scope>
</reference>